<dbReference type="SUPFAM" id="SSF57903">
    <property type="entry name" value="FYVE/PHD zinc finger"/>
    <property type="match status" value="1"/>
</dbReference>
<evidence type="ECO:0000256" key="9">
    <source>
        <dbReference type="ARBA" id="ARBA00023136"/>
    </source>
</evidence>
<feature type="compositionally biased region" description="Pro residues" evidence="10">
    <location>
        <begin position="637"/>
        <end position="648"/>
    </location>
</feature>
<feature type="compositionally biased region" description="Basic and acidic residues" evidence="10">
    <location>
        <begin position="945"/>
        <end position="955"/>
    </location>
</feature>
<comment type="caution">
    <text evidence="13">The sequence shown here is derived from an EMBL/GenBank/DDBJ whole genome shotgun (WGS) entry which is preliminary data.</text>
</comment>
<feature type="compositionally biased region" description="Basic and acidic residues" evidence="10">
    <location>
        <begin position="1021"/>
        <end position="1031"/>
    </location>
</feature>
<evidence type="ECO:0000256" key="6">
    <source>
        <dbReference type="ARBA" id="ARBA00022970"/>
    </source>
</evidence>
<feature type="compositionally biased region" description="Basic and acidic residues" evidence="10">
    <location>
        <begin position="724"/>
        <end position="736"/>
    </location>
</feature>
<dbReference type="InterPro" id="IPR011011">
    <property type="entry name" value="Znf_FYVE_PHD"/>
</dbReference>
<feature type="transmembrane region" description="Helical" evidence="11">
    <location>
        <begin position="158"/>
        <end position="182"/>
    </location>
</feature>
<feature type="compositionally biased region" description="Basic residues" evidence="10">
    <location>
        <begin position="690"/>
        <end position="699"/>
    </location>
</feature>
<feature type="transmembrane region" description="Helical" evidence="11">
    <location>
        <begin position="475"/>
        <end position="498"/>
    </location>
</feature>
<dbReference type="CDD" id="cd17483">
    <property type="entry name" value="MFS_Atg22_like"/>
    <property type="match status" value="1"/>
</dbReference>
<evidence type="ECO:0000313" key="13">
    <source>
        <dbReference type="EMBL" id="KAK9774911.1"/>
    </source>
</evidence>
<feature type="transmembrane region" description="Helical" evidence="11">
    <location>
        <begin position="504"/>
        <end position="525"/>
    </location>
</feature>
<keyword evidence="9 11" id="KW-0472">Membrane</keyword>
<feature type="transmembrane region" description="Helical" evidence="11">
    <location>
        <begin position="292"/>
        <end position="312"/>
    </location>
</feature>
<dbReference type="InterPro" id="IPR024671">
    <property type="entry name" value="Atg22-like"/>
</dbReference>
<feature type="region of interest" description="Disordered" evidence="10">
    <location>
        <begin position="617"/>
        <end position="655"/>
    </location>
</feature>
<name>A0ABR2XMT9_9PEZI</name>
<dbReference type="Gene3D" id="1.20.1250.20">
    <property type="entry name" value="MFS general substrate transporter like domains"/>
    <property type="match status" value="1"/>
</dbReference>
<feature type="region of interest" description="Disordered" evidence="10">
    <location>
        <begin position="1"/>
        <end position="25"/>
    </location>
</feature>
<dbReference type="InterPro" id="IPR044738">
    <property type="entry name" value="Atg22"/>
</dbReference>
<dbReference type="InterPro" id="IPR001025">
    <property type="entry name" value="BAH_dom"/>
</dbReference>
<dbReference type="PANTHER" id="PTHR23519:SF1">
    <property type="entry name" value="AUTOPHAGY-RELATED PROTEIN 22"/>
    <property type="match status" value="1"/>
</dbReference>
<feature type="transmembrane region" description="Helical" evidence="11">
    <location>
        <begin position="264"/>
        <end position="286"/>
    </location>
</feature>
<evidence type="ECO:0000256" key="2">
    <source>
        <dbReference type="ARBA" id="ARBA00006978"/>
    </source>
</evidence>
<feature type="region of interest" description="Disordered" evidence="10">
    <location>
        <begin position="945"/>
        <end position="1032"/>
    </location>
</feature>
<dbReference type="SUPFAM" id="SSF103473">
    <property type="entry name" value="MFS general substrate transporter"/>
    <property type="match status" value="1"/>
</dbReference>
<feature type="transmembrane region" description="Helical" evidence="11">
    <location>
        <begin position="585"/>
        <end position="605"/>
    </location>
</feature>
<evidence type="ECO:0000256" key="1">
    <source>
        <dbReference type="ARBA" id="ARBA00004128"/>
    </source>
</evidence>
<evidence type="ECO:0000256" key="4">
    <source>
        <dbReference type="ARBA" id="ARBA00022554"/>
    </source>
</evidence>
<feature type="transmembrane region" description="Helical" evidence="11">
    <location>
        <begin position="134"/>
        <end position="152"/>
    </location>
</feature>
<keyword evidence="3" id="KW-0813">Transport</keyword>
<dbReference type="EMBL" id="JARVKM010000038">
    <property type="protein sequence ID" value="KAK9774911.1"/>
    <property type="molecule type" value="Genomic_DNA"/>
</dbReference>
<feature type="transmembrane region" description="Helical" evidence="11">
    <location>
        <begin position="333"/>
        <end position="358"/>
    </location>
</feature>
<dbReference type="Proteomes" id="UP001465668">
    <property type="component" value="Unassembled WGS sequence"/>
</dbReference>
<keyword evidence="8" id="KW-0072">Autophagy</keyword>
<dbReference type="InterPro" id="IPR036259">
    <property type="entry name" value="MFS_trans_sf"/>
</dbReference>
<feature type="compositionally biased region" description="Polar residues" evidence="10">
    <location>
        <begin position="961"/>
        <end position="976"/>
    </location>
</feature>
<feature type="transmembrane region" description="Helical" evidence="11">
    <location>
        <begin position="444"/>
        <end position="463"/>
    </location>
</feature>
<dbReference type="CDD" id="cd04370">
    <property type="entry name" value="BAH"/>
    <property type="match status" value="1"/>
</dbReference>
<evidence type="ECO:0000256" key="5">
    <source>
        <dbReference type="ARBA" id="ARBA00022692"/>
    </source>
</evidence>
<dbReference type="Gene3D" id="2.30.30.490">
    <property type="match status" value="1"/>
</dbReference>
<feature type="transmembrane region" description="Helical" evidence="11">
    <location>
        <begin position="405"/>
        <end position="424"/>
    </location>
</feature>
<feature type="transmembrane region" description="Helical" evidence="11">
    <location>
        <begin position="370"/>
        <end position="393"/>
    </location>
</feature>
<dbReference type="PROSITE" id="PS51038">
    <property type="entry name" value="BAH"/>
    <property type="match status" value="1"/>
</dbReference>
<evidence type="ECO:0000259" key="12">
    <source>
        <dbReference type="PROSITE" id="PS51038"/>
    </source>
</evidence>
<evidence type="ECO:0000256" key="11">
    <source>
        <dbReference type="SAM" id="Phobius"/>
    </source>
</evidence>
<dbReference type="InterPro" id="IPR043151">
    <property type="entry name" value="BAH_sf"/>
</dbReference>
<evidence type="ECO:0000256" key="3">
    <source>
        <dbReference type="ARBA" id="ARBA00022448"/>
    </source>
</evidence>
<organism evidence="13 14">
    <name type="scientific">Seiridium cardinale</name>
    <dbReference type="NCBI Taxonomy" id="138064"/>
    <lineage>
        <taxon>Eukaryota</taxon>
        <taxon>Fungi</taxon>
        <taxon>Dikarya</taxon>
        <taxon>Ascomycota</taxon>
        <taxon>Pezizomycotina</taxon>
        <taxon>Sordariomycetes</taxon>
        <taxon>Xylariomycetidae</taxon>
        <taxon>Amphisphaeriales</taxon>
        <taxon>Sporocadaceae</taxon>
        <taxon>Seiridium</taxon>
    </lineage>
</organism>
<evidence type="ECO:0000256" key="10">
    <source>
        <dbReference type="SAM" id="MobiDB-lite"/>
    </source>
</evidence>
<dbReference type="InterPro" id="IPR050495">
    <property type="entry name" value="ATG22/LtaA_families"/>
</dbReference>
<keyword evidence="14" id="KW-1185">Reference proteome</keyword>
<sequence>MSGSDSNDEDGRYYGSRYPGEDTRPTSRKELAGWYMYAFAAETYVICASFIPILLESLARENGVLLSDRETPCGDSSARKGKGDDGQCVVEILGLEINTASFAMYTFSVSVLLQALLVVSISCAADHGNYRKRLLLIFGWTGGFCVMLYIFISKQVYVLGAVLAIVSNTAFGASFVLLNSFLPLLVRHHPKVQFAEGVIHDNLQDGDSSSVETERPLSGSTAVQVHTDDTSSDLHELTRTSTKTELTSLELQLSTEISAKGIGIGYGAALFVQCVSIMILVALGSSTWSQRVVLLFVGTWWTIFTFPAAMWLRPRPGPPLPDTQTKGRLARRLVDIVLFLAGWFLLSDAIATTSSTAILFAKTTLGMRPWALGLINVISTTTGVMGAFTWSFISRRFRLQPHQTILACIALFELIPIYGLLGYLPFVQNWGFIGLQQPWEMYPLAAVYGFVLGGLSSYCRSLYGELIPPGSEAAFYALYAITDKGSSVFGPAIVGAIIDASGEIRPAFWFLAALVGLPAPLIYFVNVERGKGEGEKLALVIEGFKSREDTSADEIHEAEERQGMLADHCYSSTTRSRQQSCGIPSVYAGLLSFVLHAAIGLAASYCAPSEEAVYPSTIVPDHHDHPARPSRRLATCPPCPALEPPTPPSESLDTMATPRKRTRPLMEEAQADCEYIVEHPNPNDKDRKADKKAKKRRRTGSADSPAPSPKMSFQPSPFAPTGKFHKDPNNNMDRHYKVTPSESWGQMTRYNSFVLNGAKYFSEGFVFVANSSTIDRPRNTSEALQPRKKSEEDWVARILEIRASDEHHVYARVYWMYWPDELPARTLYKGRFISGRQPYHGSYELIASNHMDIINVVSVTAPATVNQWDEQNEEEVQQALYWRQAIDVRSMEISERCICREPENPDKTLIRCSNEKCGMWLHDDCLTHAALMKTWERLGLDKPHQSMEVKQEATDGLRQPLSPSDTGAAQTAQQSIDVKPEEKSITLAEVESVPNPKADDMKVDLKSIPVAPDAKKRGRPRKSEGPEELNDKPYLGHFTAAVTNESGNPPIMEITDLRHNGVGGESAWKEPVECLRCHQAIQ</sequence>
<comment type="subcellular location">
    <subcellularLocation>
        <location evidence="1">Vacuole membrane</location>
        <topology evidence="1">Multi-pass membrane protein</topology>
    </subcellularLocation>
</comment>
<evidence type="ECO:0000256" key="8">
    <source>
        <dbReference type="ARBA" id="ARBA00023006"/>
    </source>
</evidence>
<keyword evidence="6" id="KW-0029">Amino-acid transport</keyword>
<dbReference type="Pfam" id="PF11700">
    <property type="entry name" value="ATG22"/>
    <property type="match status" value="1"/>
</dbReference>
<protein>
    <submittedName>
        <fullName evidence="13">Autophagy-related protein</fullName>
    </submittedName>
</protein>
<keyword evidence="7 11" id="KW-1133">Transmembrane helix</keyword>
<proteinExistence type="inferred from homology"/>
<feature type="transmembrane region" description="Helical" evidence="11">
    <location>
        <begin position="34"/>
        <end position="55"/>
    </location>
</feature>
<feature type="region of interest" description="Disordered" evidence="10">
    <location>
        <begin position="674"/>
        <end position="736"/>
    </location>
</feature>
<feature type="transmembrane region" description="Helical" evidence="11">
    <location>
        <begin position="102"/>
        <end position="122"/>
    </location>
</feature>
<evidence type="ECO:0000313" key="14">
    <source>
        <dbReference type="Proteomes" id="UP001465668"/>
    </source>
</evidence>
<reference evidence="13 14" key="1">
    <citation type="submission" date="2024-02" db="EMBL/GenBank/DDBJ databases">
        <title>First draft genome assembly of two strains of Seiridium cardinale.</title>
        <authorList>
            <person name="Emiliani G."/>
            <person name="Scali E."/>
        </authorList>
    </citation>
    <scope>NUCLEOTIDE SEQUENCE [LARGE SCALE GENOMIC DNA]</scope>
    <source>
        <strain evidence="13 14">BM-138-000479</strain>
    </source>
</reference>
<keyword evidence="5 11" id="KW-0812">Transmembrane</keyword>
<gene>
    <name evidence="13" type="ORF">SCAR479_08466</name>
</gene>
<accession>A0ABR2XMT9</accession>
<dbReference type="PANTHER" id="PTHR23519">
    <property type="entry name" value="AUTOPHAGY-RELATED PROTEIN 22"/>
    <property type="match status" value="1"/>
</dbReference>
<keyword evidence="4" id="KW-0926">Vacuole</keyword>
<evidence type="ECO:0000256" key="7">
    <source>
        <dbReference type="ARBA" id="ARBA00022989"/>
    </source>
</evidence>
<comment type="similarity">
    <text evidence="2">Belongs to the ATG22 family.</text>
</comment>
<feature type="domain" description="BAH" evidence="12">
    <location>
        <begin position="774"/>
        <end position="897"/>
    </location>
</feature>